<dbReference type="RefSeq" id="WP_194198777.1">
    <property type="nucleotide sequence ID" value="NZ_CP045226.1"/>
</dbReference>
<accession>A0A5P8VZ32</accession>
<organism evidence="1 2">
    <name type="scientific">Nostoc sphaeroides CCNUC1</name>
    <dbReference type="NCBI Taxonomy" id="2653204"/>
    <lineage>
        <taxon>Bacteria</taxon>
        <taxon>Bacillati</taxon>
        <taxon>Cyanobacteriota</taxon>
        <taxon>Cyanophyceae</taxon>
        <taxon>Nostocales</taxon>
        <taxon>Nostocaceae</taxon>
        <taxon>Nostoc</taxon>
    </lineage>
</organism>
<reference evidence="1 2" key="1">
    <citation type="submission" date="2019-10" db="EMBL/GenBank/DDBJ databases">
        <title>Genomic and transcriptomic insights into the perfect genentic adaptation of a filamentous nitrogen-fixing cyanobacterium to rice fields.</title>
        <authorList>
            <person name="Chen Z."/>
        </authorList>
    </citation>
    <scope>NUCLEOTIDE SEQUENCE [LARGE SCALE GENOMIC DNA]</scope>
    <source>
        <strain evidence="1">CCNUC1</strain>
    </source>
</reference>
<evidence type="ECO:0000313" key="1">
    <source>
        <dbReference type="EMBL" id="QFS45581.1"/>
    </source>
</evidence>
<name>A0A5P8VZ32_9NOSO</name>
<dbReference type="EMBL" id="CP045226">
    <property type="protein sequence ID" value="QFS45581.1"/>
    <property type="molecule type" value="Genomic_DNA"/>
</dbReference>
<proteinExistence type="predicted"/>
<evidence type="ECO:0000313" key="2">
    <source>
        <dbReference type="Proteomes" id="UP000326678"/>
    </source>
</evidence>
<dbReference type="KEGG" id="nsh:GXM_03058"/>
<dbReference type="Proteomes" id="UP000326678">
    <property type="component" value="Chromosome Gxm1"/>
</dbReference>
<dbReference type="AlphaFoldDB" id="A0A5P8VZ32"/>
<sequence length="47" mass="5048">MSYSTSNSDKIQAAALGIQKGFRRVLVCAASLTGECLKAEDENGYSY</sequence>
<gene>
    <name evidence="1" type="ORF">GXM_03058</name>
</gene>
<protein>
    <submittedName>
        <fullName evidence="1">Uncharacterized protein</fullName>
    </submittedName>
</protein>
<keyword evidence="2" id="KW-1185">Reference proteome</keyword>